<dbReference type="EMBL" id="CACTIH010008472">
    <property type="protein sequence ID" value="CAA3019417.1"/>
    <property type="molecule type" value="Genomic_DNA"/>
</dbReference>
<evidence type="ECO:0000313" key="3">
    <source>
        <dbReference type="Proteomes" id="UP000594638"/>
    </source>
</evidence>
<dbReference type="AlphaFoldDB" id="A0A8S0US46"/>
<proteinExistence type="predicted"/>
<feature type="region of interest" description="Disordered" evidence="1">
    <location>
        <begin position="186"/>
        <end position="236"/>
    </location>
</feature>
<protein>
    <submittedName>
        <fullName evidence="2">Uncharacterized protein</fullName>
    </submittedName>
</protein>
<dbReference type="Proteomes" id="UP000594638">
    <property type="component" value="Unassembled WGS sequence"/>
</dbReference>
<feature type="region of interest" description="Disordered" evidence="1">
    <location>
        <begin position="1"/>
        <end position="57"/>
    </location>
</feature>
<sequence>MFVSGRAAAATSPRRRPAPPGLCGVAVVATGHRPGGKAGRPRSRPRPGLVPASSRPRLGSASIGLVCRGQTVLPCPPPAARGGAGAGRPALPRQGKHTHTHSHLHTHTHTNVHTHMWRLAPIRAAGDETSPTPFYTPTKRSLSPHAALKPHAHTRVHAHTHTHGPLPRLSCQRFGIHTGAAALEQGRGVGSHQAPPGPTRPHQAPGAVSWEEDDFKAGRQLKSATGSKPSGKPGKA</sequence>
<feature type="region of interest" description="Disordered" evidence="1">
    <location>
        <begin position="136"/>
        <end position="165"/>
    </location>
</feature>
<reference evidence="2 3" key="1">
    <citation type="submission" date="2019-12" db="EMBL/GenBank/DDBJ databases">
        <authorList>
            <person name="Alioto T."/>
            <person name="Alioto T."/>
            <person name="Gomez Garrido J."/>
        </authorList>
    </citation>
    <scope>NUCLEOTIDE SEQUENCE [LARGE SCALE GENOMIC DNA]</scope>
</reference>
<feature type="compositionally biased region" description="Low complexity" evidence="1">
    <location>
        <begin position="1"/>
        <end position="12"/>
    </location>
</feature>
<evidence type="ECO:0000256" key="1">
    <source>
        <dbReference type="SAM" id="MobiDB-lite"/>
    </source>
</evidence>
<accession>A0A8S0US46</accession>
<evidence type="ECO:0000313" key="2">
    <source>
        <dbReference type="EMBL" id="CAA3019417.1"/>
    </source>
</evidence>
<comment type="caution">
    <text evidence="2">The sequence shown here is derived from an EMBL/GenBank/DDBJ whole genome shotgun (WGS) entry which is preliminary data.</text>
</comment>
<name>A0A8S0US46_OLEEU</name>
<gene>
    <name evidence="2" type="ORF">OLEA9_A018393</name>
</gene>
<keyword evidence="3" id="KW-1185">Reference proteome</keyword>
<feature type="compositionally biased region" description="Basic residues" evidence="1">
    <location>
        <begin position="148"/>
        <end position="162"/>
    </location>
</feature>
<dbReference type="Gramene" id="OE9A018393T1">
    <property type="protein sequence ID" value="OE9A018393C1"/>
    <property type="gene ID" value="OE9A018393"/>
</dbReference>
<feature type="region of interest" description="Disordered" evidence="1">
    <location>
        <begin position="77"/>
        <end position="112"/>
    </location>
</feature>
<organism evidence="2 3">
    <name type="scientific">Olea europaea subsp. europaea</name>
    <dbReference type="NCBI Taxonomy" id="158383"/>
    <lineage>
        <taxon>Eukaryota</taxon>
        <taxon>Viridiplantae</taxon>
        <taxon>Streptophyta</taxon>
        <taxon>Embryophyta</taxon>
        <taxon>Tracheophyta</taxon>
        <taxon>Spermatophyta</taxon>
        <taxon>Magnoliopsida</taxon>
        <taxon>eudicotyledons</taxon>
        <taxon>Gunneridae</taxon>
        <taxon>Pentapetalae</taxon>
        <taxon>asterids</taxon>
        <taxon>lamiids</taxon>
        <taxon>Lamiales</taxon>
        <taxon>Oleaceae</taxon>
        <taxon>Oleeae</taxon>
        <taxon>Olea</taxon>
    </lineage>
</organism>
<feature type="compositionally biased region" description="Basic residues" evidence="1">
    <location>
        <begin position="94"/>
        <end position="112"/>
    </location>
</feature>